<proteinExistence type="inferred from homology"/>
<accession>A0A0R2LI25</accession>
<dbReference type="PATRIC" id="fig|449659.4.peg.274"/>
<evidence type="ECO:0000313" key="3">
    <source>
        <dbReference type="EMBL" id="KRO01390.1"/>
    </source>
</evidence>
<dbReference type="RefSeq" id="WP_017867037.1">
    <property type="nucleotide sequence ID" value="NZ_BJYB01000029.1"/>
</dbReference>
<protein>
    <recommendedName>
        <fullName evidence="2">Nudix hydrolase domain-containing protein</fullName>
    </recommendedName>
</protein>
<keyword evidence="4" id="KW-1185">Reference proteome</keyword>
<dbReference type="SUPFAM" id="SSF55811">
    <property type="entry name" value="Nudix"/>
    <property type="match status" value="1"/>
</dbReference>
<dbReference type="PANTHER" id="PTHR43736">
    <property type="entry name" value="ADP-RIBOSE PYROPHOSPHATASE"/>
    <property type="match status" value="1"/>
</dbReference>
<dbReference type="PANTHER" id="PTHR43736:SF1">
    <property type="entry name" value="DIHYDRONEOPTERIN TRIPHOSPHATE DIPHOSPHATASE"/>
    <property type="match status" value="1"/>
</dbReference>
<gene>
    <name evidence="3" type="ORF">IV66_GL000275</name>
</gene>
<comment type="similarity">
    <text evidence="1">Belongs to the Nudix hydrolase family.</text>
</comment>
<dbReference type="InterPro" id="IPR015797">
    <property type="entry name" value="NUDIX_hydrolase-like_dom_sf"/>
</dbReference>
<dbReference type="EMBL" id="JQCN01000008">
    <property type="protein sequence ID" value="KRO01390.1"/>
    <property type="molecule type" value="Genomic_DNA"/>
</dbReference>
<comment type="caution">
    <text evidence="3">The sequence shown here is derived from an EMBL/GenBank/DDBJ whole genome shotgun (WGS) entry which is preliminary data.</text>
</comment>
<dbReference type="Pfam" id="PF00293">
    <property type="entry name" value="NUDIX"/>
    <property type="match status" value="1"/>
</dbReference>
<evidence type="ECO:0000259" key="2">
    <source>
        <dbReference type="PROSITE" id="PS51462"/>
    </source>
</evidence>
<organism evidence="3 4">
    <name type="scientific">Ligilactobacillus pobuzihii</name>
    <dbReference type="NCBI Taxonomy" id="449659"/>
    <lineage>
        <taxon>Bacteria</taxon>
        <taxon>Bacillati</taxon>
        <taxon>Bacillota</taxon>
        <taxon>Bacilli</taxon>
        <taxon>Lactobacillales</taxon>
        <taxon>Lactobacillaceae</taxon>
        <taxon>Ligilactobacillus</taxon>
    </lineage>
</organism>
<reference evidence="3 4" key="1">
    <citation type="journal article" date="2015" name="Genome Announc.">
        <title>Expanding the biotechnology potential of lactobacilli through comparative genomics of 213 strains and associated genera.</title>
        <authorList>
            <person name="Sun Z."/>
            <person name="Harris H.M."/>
            <person name="McCann A."/>
            <person name="Guo C."/>
            <person name="Argimon S."/>
            <person name="Zhang W."/>
            <person name="Yang X."/>
            <person name="Jeffery I.B."/>
            <person name="Cooney J.C."/>
            <person name="Kagawa T.F."/>
            <person name="Liu W."/>
            <person name="Song Y."/>
            <person name="Salvetti E."/>
            <person name="Wrobel A."/>
            <person name="Rasinkangas P."/>
            <person name="Parkhill J."/>
            <person name="Rea M.C."/>
            <person name="O'Sullivan O."/>
            <person name="Ritari J."/>
            <person name="Douillard F.P."/>
            <person name="Paul Ross R."/>
            <person name="Yang R."/>
            <person name="Briner A.E."/>
            <person name="Felis G.E."/>
            <person name="de Vos W.M."/>
            <person name="Barrangou R."/>
            <person name="Klaenhammer T.R."/>
            <person name="Caufield P.W."/>
            <person name="Cui Y."/>
            <person name="Zhang H."/>
            <person name="O'Toole P.W."/>
        </authorList>
    </citation>
    <scope>NUCLEOTIDE SEQUENCE [LARGE SCALE GENOMIC DNA]</scope>
    <source>
        <strain evidence="3 4">NBRC 103219</strain>
    </source>
</reference>
<dbReference type="InterPro" id="IPR059176">
    <property type="entry name" value="UDP-X_N"/>
</dbReference>
<dbReference type="OrthoDB" id="9804442at2"/>
<dbReference type="PROSITE" id="PS51462">
    <property type="entry name" value="NUDIX"/>
    <property type="match status" value="1"/>
</dbReference>
<dbReference type="STRING" id="449659.IV66_GL000275"/>
<dbReference type="AlphaFoldDB" id="A0A0R2LI25"/>
<sequence length="211" mass="24342">MKNSTQQLTLLISQLQAIAQSGKFYTKDVYDKERYEQLEEVSKKLVAQLTTATPEQLQLFFDQDTGYVTPKVDVRAVTFKNDKILLVQEKSTQTWSIPGGWADIGYSASEIAVKETQEEAGIKVEPKRLIAVYDMAKHQYHKQSFNYIYKLFFECVPENTPIHSGVETSNVAFFSLEEALKLKLSLNRNLPADLRMVFKCRQTQHWETKFD</sequence>
<dbReference type="InterPro" id="IPR000086">
    <property type="entry name" value="NUDIX_hydrolase_dom"/>
</dbReference>
<evidence type="ECO:0000313" key="4">
    <source>
        <dbReference type="Proteomes" id="UP000051886"/>
    </source>
</evidence>
<evidence type="ECO:0000256" key="1">
    <source>
        <dbReference type="ARBA" id="ARBA00005582"/>
    </source>
</evidence>
<feature type="domain" description="Nudix hydrolase" evidence="2">
    <location>
        <begin position="69"/>
        <end position="198"/>
    </location>
</feature>
<dbReference type="Pfam" id="PF12535">
    <property type="entry name" value="Nudix_N"/>
    <property type="match status" value="1"/>
</dbReference>
<dbReference type="Gene3D" id="6.10.250.1120">
    <property type="match status" value="1"/>
</dbReference>
<dbReference type="Gene3D" id="3.90.79.10">
    <property type="entry name" value="Nucleoside Triphosphate Pyrophosphohydrolase"/>
    <property type="match status" value="1"/>
</dbReference>
<name>A0A0R2LI25_9LACO</name>
<dbReference type="Proteomes" id="UP000051886">
    <property type="component" value="Unassembled WGS sequence"/>
</dbReference>